<dbReference type="EMBL" id="WJXW01000002">
    <property type="protein sequence ID" value="KAF9740285.1"/>
    <property type="molecule type" value="Genomic_DNA"/>
</dbReference>
<feature type="domain" description="FAD dependent oxidoreductase" evidence="2">
    <location>
        <begin position="15"/>
        <end position="422"/>
    </location>
</feature>
<accession>A0A9P6GTJ3</accession>
<dbReference type="Gene3D" id="3.50.50.60">
    <property type="entry name" value="FAD/NAD(P)-binding domain"/>
    <property type="match status" value="1"/>
</dbReference>
<evidence type="ECO:0000313" key="4">
    <source>
        <dbReference type="Proteomes" id="UP000756921"/>
    </source>
</evidence>
<dbReference type="Proteomes" id="UP000756921">
    <property type="component" value="Unassembled WGS sequence"/>
</dbReference>
<sequence>MMSAGANPERACEGDTVILGAGIIGLATAYYLSRSGGTRPESIHVVDSSAELFQCASGFAGGFLAKDWFAPSSASLGALSFGLHQELAEAHDGRRTWGYAPSTGISLSSVEDSESAVGGSGEDWLADGTSRAQATKSEKSVGAKGPVWLKMKEGLEVISQKGTVAQIDPLRFCQWLLARCLERGVQLHHPVRAISVSRDAESQLSGIRISKNGTETECMYRPLLNRHLLTITVPCTRLVITSGAWSPRVFSTIFPKSTTRIPISSLAGHSLLVRNHYHSPENADTEVCHALFATDDVGFSPELFSRVGGELYLAGLNSTTIPLPEQSSDVKIKADAIEQMKKCAAGMIGAVDGKDMEVLREALCFRPVTASGRPLVCRIPDAKLGGGLKTRGDGEGGVFLAAGHGAWGICQAPGTGLVMAELIEGRPTSANISALVLPS</sequence>
<organism evidence="3 4">
    <name type="scientific">Paraphaeosphaeria minitans</name>
    <dbReference type="NCBI Taxonomy" id="565426"/>
    <lineage>
        <taxon>Eukaryota</taxon>
        <taxon>Fungi</taxon>
        <taxon>Dikarya</taxon>
        <taxon>Ascomycota</taxon>
        <taxon>Pezizomycotina</taxon>
        <taxon>Dothideomycetes</taxon>
        <taxon>Pleosporomycetidae</taxon>
        <taxon>Pleosporales</taxon>
        <taxon>Massarineae</taxon>
        <taxon>Didymosphaeriaceae</taxon>
        <taxon>Paraphaeosphaeria</taxon>
    </lineage>
</organism>
<dbReference type="Pfam" id="PF01266">
    <property type="entry name" value="DAO"/>
    <property type="match status" value="1"/>
</dbReference>
<feature type="region of interest" description="Disordered" evidence="1">
    <location>
        <begin position="111"/>
        <end position="138"/>
    </location>
</feature>
<evidence type="ECO:0000313" key="3">
    <source>
        <dbReference type="EMBL" id="KAF9740285.1"/>
    </source>
</evidence>
<comment type="caution">
    <text evidence="3">The sequence shown here is derived from an EMBL/GenBank/DDBJ whole genome shotgun (WGS) entry which is preliminary data.</text>
</comment>
<proteinExistence type="predicted"/>
<dbReference type="GO" id="GO:0042147">
    <property type="term" value="P:retrograde transport, endosome to Golgi"/>
    <property type="evidence" value="ECO:0007669"/>
    <property type="project" value="TreeGrafter"/>
</dbReference>
<dbReference type="GO" id="GO:0005829">
    <property type="term" value="C:cytosol"/>
    <property type="evidence" value="ECO:0007669"/>
    <property type="project" value="GOC"/>
</dbReference>
<keyword evidence="4" id="KW-1185">Reference proteome</keyword>
<dbReference type="PANTHER" id="PTHR13847">
    <property type="entry name" value="SARCOSINE DEHYDROGENASE-RELATED"/>
    <property type="match status" value="1"/>
</dbReference>
<reference evidence="3" key="1">
    <citation type="journal article" date="2020" name="Mol. Plant Microbe Interact.">
        <title>Genome Sequence of the Biocontrol Agent Coniothyrium minitans strain Conio (IMI 134523).</title>
        <authorList>
            <person name="Patel D."/>
            <person name="Shittu T.A."/>
            <person name="Baroncelli R."/>
            <person name="Muthumeenakshi S."/>
            <person name="Osborne T.H."/>
            <person name="Janganan T.K."/>
            <person name="Sreenivasaprasad S."/>
        </authorList>
    </citation>
    <scope>NUCLEOTIDE SEQUENCE</scope>
    <source>
        <strain evidence="3">Conio</strain>
    </source>
</reference>
<dbReference type="SUPFAM" id="SSF51971">
    <property type="entry name" value="Nucleotide-binding domain"/>
    <property type="match status" value="1"/>
</dbReference>
<dbReference type="PANTHER" id="PTHR13847:SF185">
    <property type="entry name" value="FAD DEPENDENT OXIDOREDUCTASE SUPERFAMILY (AFU_ORTHOLOGUE AFUA_3G02360)"/>
    <property type="match status" value="1"/>
</dbReference>
<dbReference type="AlphaFoldDB" id="A0A9P6GTJ3"/>
<dbReference type="InterPro" id="IPR036188">
    <property type="entry name" value="FAD/NAD-bd_sf"/>
</dbReference>
<dbReference type="Gene3D" id="3.30.9.10">
    <property type="entry name" value="D-Amino Acid Oxidase, subunit A, domain 2"/>
    <property type="match status" value="1"/>
</dbReference>
<evidence type="ECO:0000256" key="1">
    <source>
        <dbReference type="SAM" id="MobiDB-lite"/>
    </source>
</evidence>
<evidence type="ECO:0000259" key="2">
    <source>
        <dbReference type="Pfam" id="PF01266"/>
    </source>
</evidence>
<dbReference type="InterPro" id="IPR006076">
    <property type="entry name" value="FAD-dep_OxRdtase"/>
</dbReference>
<name>A0A9P6GTJ3_9PLEO</name>
<gene>
    <name evidence="3" type="ORF">PMIN01_02920</name>
</gene>
<dbReference type="OrthoDB" id="498204at2759"/>
<protein>
    <submittedName>
        <fullName evidence="3">FAD dependent oxidoreductase superfamily</fullName>
    </submittedName>
</protein>
<dbReference type="GO" id="GO:0005770">
    <property type="term" value="C:late endosome"/>
    <property type="evidence" value="ECO:0007669"/>
    <property type="project" value="TreeGrafter"/>
</dbReference>